<keyword evidence="11" id="KW-1185">Reference proteome</keyword>
<evidence type="ECO:0000256" key="6">
    <source>
        <dbReference type="SAM" id="MobiDB-lite"/>
    </source>
</evidence>
<proteinExistence type="predicted"/>
<dbReference type="InterPro" id="IPR050647">
    <property type="entry name" value="Plant_LRR-RLKs"/>
</dbReference>
<reference evidence="10" key="1">
    <citation type="submission" date="2019-03" db="EMBL/GenBank/DDBJ databases">
        <title>Long read genome sequence of the mycoparasitic Pythium oligandrum ATCC 38472 isolated from sugarbeet rhizosphere.</title>
        <authorList>
            <person name="Gaulin E."/>
        </authorList>
    </citation>
    <scope>NUCLEOTIDE SEQUENCE</scope>
    <source>
        <strain evidence="10">ATCC 38472_TT</strain>
    </source>
</reference>
<evidence type="ECO:0000256" key="1">
    <source>
        <dbReference type="ARBA" id="ARBA00022614"/>
    </source>
</evidence>
<dbReference type="AlphaFoldDB" id="A0A8K1CE86"/>
<feature type="chain" id="PRO_5035480399" description="Protein kinase domain-containing protein" evidence="8">
    <location>
        <begin position="23"/>
        <end position="1078"/>
    </location>
</feature>
<evidence type="ECO:0000256" key="4">
    <source>
        <dbReference type="ARBA" id="ARBA00022840"/>
    </source>
</evidence>
<keyword evidence="1" id="KW-0433">Leucine-rich repeat</keyword>
<dbReference type="GO" id="GO:0004672">
    <property type="term" value="F:protein kinase activity"/>
    <property type="evidence" value="ECO:0007669"/>
    <property type="project" value="InterPro"/>
</dbReference>
<evidence type="ECO:0000256" key="8">
    <source>
        <dbReference type="SAM" id="SignalP"/>
    </source>
</evidence>
<name>A0A8K1CE86_PYTOL</name>
<keyword evidence="7" id="KW-1133">Transmembrane helix</keyword>
<dbReference type="Proteomes" id="UP000794436">
    <property type="component" value="Unassembled WGS sequence"/>
</dbReference>
<dbReference type="InterPro" id="IPR032675">
    <property type="entry name" value="LRR_dom_sf"/>
</dbReference>
<dbReference type="InterPro" id="IPR008271">
    <property type="entry name" value="Ser/Thr_kinase_AS"/>
</dbReference>
<accession>A0A8K1CE86</accession>
<keyword evidence="3 5" id="KW-0547">Nucleotide-binding</keyword>
<dbReference type="InterPro" id="IPR003591">
    <property type="entry name" value="Leu-rich_rpt_typical-subtyp"/>
</dbReference>
<dbReference type="Gene3D" id="1.10.510.10">
    <property type="entry name" value="Transferase(Phosphotransferase) domain 1"/>
    <property type="match status" value="1"/>
</dbReference>
<keyword evidence="4 5" id="KW-0067">ATP-binding</keyword>
<feature type="domain" description="Protein kinase" evidence="9">
    <location>
        <begin position="713"/>
        <end position="976"/>
    </location>
</feature>
<dbReference type="GO" id="GO:0005524">
    <property type="term" value="F:ATP binding"/>
    <property type="evidence" value="ECO:0007669"/>
    <property type="project" value="UniProtKB-UniRule"/>
</dbReference>
<dbReference type="EMBL" id="SPLM01000075">
    <property type="protein sequence ID" value="TMW61824.1"/>
    <property type="molecule type" value="Genomic_DNA"/>
</dbReference>
<dbReference type="Pfam" id="PF00069">
    <property type="entry name" value="Pkinase"/>
    <property type="match status" value="1"/>
</dbReference>
<evidence type="ECO:0000256" key="7">
    <source>
        <dbReference type="SAM" id="Phobius"/>
    </source>
</evidence>
<dbReference type="CDD" id="cd12087">
    <property type="entry name" value="TM_EGFR-like"/>
    <property type="match status" value="1"/>
</dbReference>
<evidence type="ECO:0000313" key="11">
    <source>
        <dbReference type="Proteomes" id="UP000794436"/>
    </source>
</evidence>
<feature type="transmembrane region" description="Helical" evidence="7">
    <location>
        <begin position="647"/>
        <end position="669"/>
    </location>
</feature>
<dbReference type="SMART" id="SM00369">
    <property type="entry name" value="LRR_TYP"/>
    <property type="match status" value="4"/>
</dbReference>
<dbReference type="InterPro" id="IPR000719">
    <property type="entry name" value="Prot_kinase_dom"/>
</dbReference>
<keyword evidence="2" id="KW-0677">Repeat</keyword>
<dbReference type="InterPro" id="IPR011009">
    <property type="entry name" value="Kinase-like_dom_sf"/>
</dbReference>
<feature type="binding site" evidence="5">
    <location>
        <position position="740"/>
    </location>
    <ligand>
        <name>ATP</name>
        <dbReference type="ChEBI" id="CHEBI:30616"/>
    </ligand>
</feature>
<dbReference type="PANTHER" id="PTHR48056">
    <property type="entry name" value="LRR RECEPTOR-LIKE SERINE/THREONINE-PROTEIN KINASE-RELATED"/>
    <property type="match status" value="1"/>
</dbReference>
<dbReference type="PROSITE" id="PS50011">
    <property type="entry name" value="PROTEIN_KINASE_DOM"/>
    <property type="match status" value="1"/>
</dbReference>
<organism evidence="10 11">
    <name type="scientific">Pythium oligandrum</name>
    <name type="common">Mycoparasitic fungus</name>
    <dbReference type="NCBI Taxonomy" id="41045"/>
    <lineage>
        <taxon>Eukaryota</taxon>
        <taxon>Sar</taxon>
        <taxon>Stramenopiles</taxon>
        <taxon>Oomycota</taxon>
        <taxon>Peronosporomycetes</taxon>
        <taxon>Pythiales</taxon>
        <taxon>Pythiaceae</taxon>
        <taxon>Pythium</taxon>
    </lineage>
</organism>
<evidence type="ECO:0000256" key="5">
    <source>
        <dbReference type="PROSITE-ProRule" id="PRU10141"/>
    </source>
</evidence>
<evidence type="ECO:0000256" key="2">
    <source>
        <dbReference type="ARBA" id="ARBA00022737"/>
    </source>
</evidence>
<dbReference type="InterPro" id="IPR017441">
    <property type="entry name" value="Protein_kinase_ATP_BS"/>
</dbReference>
<feature type="region of interest" description="Disordered" evidence="6">
    <location>
        <begin position="613"/>
        <end position="642"/>
    </location>
</feature>
<evidence type="ECO:0000259" key="9">
    <source>
        <dbReference type="PROSITE" id="PS50011"/>
    </source>
</evidence>
<keyword evidence="7" id="KW-0812">Transmembrane</keyword>
<dbReference type="Gene3D" id="3.80.10.10">
    <property type="entry name" value="Ribonuclease Inhibitor"/>
    <property type="match status" value="3"/>
</dbReference>
<dbReference type="PANTHER" id="PTHR48056:SF81">
    <property type="entry name" value="RECEPTOR PROTEIN-TYROSINE KINASE CEPR1"/>
    <property type="match status" value="1"/>
</dbReference>
<dbReference type="SUPFAM" id="SSF52058">
    <property type="entry name" value="L domain-like"/>
    <property type="match status" value="2"/>
</dbReference>
<keyword evidence="8" id="KW-0732">Signal</keyword>
<comment type="caution">
    <text evidence="10">The sequence shown here is derived from an EMBL/GenBank/DDBJ whole genome shotgun (WGS) entry which is preliminary data.</text>
</comment>
<evidence type="ECO:0000313" key="10">
    <source>
        <dbReference type="EMBL" id="TMW61824.1"/>
    </source>
</evidence>
<evidence type="ECO:0000256" key="3">
    <source>
        <dbReference type="ARBA" id="ARBA00022741"/>
    </source>
</evidence>
<dbReference type="PROSITE" id="PS00107">
    <property type="entry name" value="PROTEIN_KINASE_ATP"/>
    <property type="match status" value="1"/>
</dbReference>
<gene>
    <name evidence="10" type="ORF">Poli38472_010887</name>
</gene>
<dbReference type="SUPFAM" id="SSF56112">
    <property type="entry name" value="Protein kinase-like (PK-like)"/>
    <property type="match status" value="1"/>
</dbReference>
<feature type="signal peptide" evidence="8">
    <location>
        <begin position="1"/>
        <end position="22"/>
    </location>
</feature>
<keyword evidence="7" id="KW-0472">Membrane</keyword>
<protein>
    <recommendedName>
        <fullName evidence="9">Protein kinase domain-containing protein</fullName>
    </recommendedName>
</protein>
<sequence length="1078" mass="119714">MAAMRVLGFALFLLFATVSVNADVNERLSCPAITKDDDQKPVIIADCSSICNYEGFCIYYPYQYREECTGGLVNRCVEANECTFECFEQSPTEITFYQTWDDVVEYATHTLTMKTSAALVNASLVQSFRADALANDIVVFSGRQSYNVPLDVGNAPYIAPFEPIPFDIPDTVLEGDAKRSTISIRSIPCPKFPSTPQSFANLTSIAFIECGLTELPWDGYNAPFLQMALLQKNRLTDLPELPAAAWYIDLSENAFTSIPATIKNRTALWFLNLKHNPLKEIPANSLPTTRLNGILLKNCSLSEVPSDLSKMKGLKLLELAHNDLGNSFDESKLPSSLTQLSVAWCGLRRAPTKLPEDMKLTDLDISGNTLDPDDLSSLPSTILNLRIQDAKLSRIPSAIGSHFTNLSLLDLSSNPLETIESGELPGSLTTLIVSGASFTKLSDDALPNELNIANITNSNLQEVPYQLSYYRQRETINLSGNKISAVDQISAQTIDLSHNEITSFSGRITDTLILDLSYNQLAQFTLSPQIDTVKILHLRGNNLTTLPSGLYRQRALQVLDLRDNPIKNYLPSIQEFQFLQGVPVVCMDASQLRMGCSKQIRLKEHMICDPTNTIEDLSESSGTSESGDASKSSDPSIAQSGSSSNTLIITVSVIGVAIVLLAVAAVLYYRRRSYHTMEMAKILGTNETTASGEGNTLWQDEDLTRHRLDASMVQVERLLGTGMYGEVFLATYQQQRVVVKRLKDRNSSRQQIQQFVNEIKMMANFRFPKIVRFIGVVWTKESDVAVVTEYMAGGDLRAYLDSTKRRARDGWTVEKYRIVLDIAEALVYLHSLDPPMIHRDLKSCNVLLDGEMNAVLSDFGTTREVDDESTMTAEVGTALWMAPEVLGGRRYDQSADIYSLGVILSELDTHELPFRIAERQTMDGLHLMGGVISGSLRVKFLPSCPEGIRVLAVRSEVNEELYWPANTKDDDQEPVIIADCSTVCDCEGFCVYYPYQYREECTGGLTNRCIEATECTFECFEQSPTIINLYQTWDDVVDYAMLKLKSKSSDALVNGSLVRSFRADALANKVVGFATLRL</sequence>
<dbReference type="PROSITE" id="PS00108">
    <property type="entry name" value="PROTEIN_KINASE_ST"/>
    <property type="match status" value="1"/>
</dbReference>
<dbReference type="SMART" id="SM00220">
    <property type="entry name" value="S_TKc"/>
    <property type="match status" value="1"/>
</dbReference>